<comment type="caution">
    <text evidence="1">The sequence shown here is derived from an EMBL/GenBank/DDBJ whole genome shotgun (WGS) entry which is preliminary data.</text>
</comment>
<name>A0AAI8VPX3_9PEZI</name>
<protein>
    <submittedName>
        <fullName evidence="1">Uu.00g139770.m01.CDS01</fullName>
    </submittedName>
</protein>
<dbReference type="Proteomes" id="UP001295740">
    <property type="component" value="Unassembled WGS sequence"/>
</dbReference>
<reference evidence="1" key="1">
    <citation type="submission" date="2023-10" db="EMBL/GenBank/DDBJ databases">
        <authorList>
            <person name="Hackl T."/>
        </authorList>
    </citation>
    <scope>NUCLEOTIDE SEQUENCE</scope>
</reference>
<proteinExistence type="predicted"/>
<evidence type="ECO:0000313" key="1">
    <source>
        <dbReference type="EMBL" id="CAJ2508951.1"/>
    </source>
</evidence>
<dbReference type="AlphaFoldDB" id="A0AAI8VPX3"/>
<sequence length="182" mass="19778">MSIISTTYSPLPISSFLAQNIGVDDSKGMLFNNTKADQTVHAHWQRWAQTLQISLASLRRTWRLSMKPSQTSSARRDAHLGSQVVITSVSGGRIRDEATGNMTRVVSQATSNPGFKSLPVAFGGRHSLGLIAGKSGQPLASSKSKSSPHRYAGQLIQDPFLVSPITTPSQPYRAKDTRRLAF</sequence>
<gene>
    <name evidence="1" type="ORF">KHLLAP_LOCUS9419</name>
</gene>
<keyword evidence="2" id="KW-1185">Reference proteome</keyword>
<accession>A0AAI8VPX3</accession>
<evidence type="ECO:0000313" key="2">
    <source>
        <dbReference type="Proteomes" id="UP001295740"/>
    </source>
</evidence>
<organism evidence="1 2">
    <name type="scientific">Anthostomella pinea</name>
    <dbReference type="NCBI Taxonomy" id="933095"/>
    <lineage>
        <taxon>Eukaryota</taxon>
        <taxon>Fungi</taxon>
        <taxon>Dikarya</taxon>
        <taxon>Ascomycota</taxon>
        <taxon>Pezizomycotina</taxon>
        <taxon>Sordariomycetes</taxon>
        <taxon>Xylariomycetidae</taxon>
        <taxon>Xylariales</taxon>
        <taxon>Xylariaceae</taxon>
        <taxon>Anthostomella</taxon>
    </lineage>
</organism>
<dbReference type="EMBL" id="CAUWAG010000012">
    <property type="protein sequence ID" value="CAJ2508951.1"/>
    <property type="molecule type" value="Genomic_DNA"/>
</dbReference>